<feature type="coiled-coil region" evidence="1">
    <location>
        <begin position="448"/>
        <end position="517"/>
    </location>
</feature>
<gene>
    <name evidence="2" type="ORF">FA727_06900</name>
</gene>
<dbReference type="SUPFAM" id="SSF52540">
    <property type="entry name" value="P-loop containing nucleoside triphosphate hydrolases"/>
    <property type="match status" value="1"/>
</dbReference>
<organism evidence="2 3">
    <name type="scientific">Robertmurraya kyonggiensis</name>
    <dbReference type="NCBI Taxonomy" id="1037680"/>
    <lineage>
        <taxon>Bacteria</taxon>
        <taxon>Bacillati</taxon>
        <taxon>Bacillota</taxon>
        <taxon>Bacilli</taxon>
        <taxon>Bacillales</taxon>
        <taxon>Bacillaceae</taxon>
        <taxon>Robertmurraya</taxon>
    </lineage>
</organism>
<dbReference type="OrthoDB" id="9776649at2"/>
<dbReference type="Gene3D" id="3.40.50.300">
    <property type="entry name" value="P-loop containing nucleotide triphosphate hydrolases"/>
    <property type="match status" value="1"/>
</dbReference>
<feature type="coiled-coil region" evidence="1">
    <location>
        <begin position="252"/>
        <end position="382"/>
    </location>
</feature>
<feature type="coiled-coil region" evidence="1">
    <location>
        <begin position="809"/>
        <end position="856"/>
    </location>
</feature>
<dbReference type="InterPro" id="IPR027417">
    <property type="entry name" value="P-loop_NTPase"/>
</dbReference>
<dbReference type="Gene3D" id="3.40.1140.10">
    <property type="match status" value="1"/>
</dbReference>
<evidence type="ECO:0000313" key="2">
    <source>
        <dbReference type="EMBL" id="TKC19263.1"/>
    </source>
</evidence>
<comment type="caution">
    <text evidence="2">The sequence shown here is derived from an EMBL/GenBank/DDBJ whole genome shotgun (WGS) entry which is preliminary data.</text>
</comment>
<reference evidence="2 3" key="1">
    <citation type="journal article" date="2011" name="J. Microbiol.">
        <title>Bacillus kyonggiensis sp. nov., isolated from soil of a lettuce field.</title>
        <authorList>
            <person name="Dong K."/>
            <person name="Lee S."/>
        </authorList>
    </citation>
    <scope>NUCLEOTIDE SEQUENCE [LARGE SCALE GENOMIC DNA]</scope>
    <source>
        <strain evidence="2 3">NB22</strain>
    </source>
</reference>
<dbReference type="InterPro" id="IPR013496">
    <property type="entry name" value="CHP02680"/>
</dbReference>
<evidence type="ECO:0000313" key="3">
    <source>
        <dbReference type="Proteomes" id="UP000307756"/>
    </source>
</evidence>
<sequence>MSLMVDNKVDRWFMYRAVLYNFWYYPNQELIFKDGCAVLRGHNGSGKSVTTQSLITVLLDGDTRPHKLDPFGGKERKITDTVLGEEQLLNLKHRTGYIALEFKKRSGITKTIGMGIEANREKKKSTIWYFVVDGKRIGEEAHNLRLYSKELVEGHEQTIALTEKELRDEIENRLKCGKVYNHRDEYAKAVNKHLFGFDDESYSGLIDLLHQARSPKLSDQNKPEGAAVVLNESLPQLTEEELRPLMSSIESIDRIEKDLVGYKRDLKRISALNDVYQSYNEIVFAEKADAFLKASKQLESTKREVRDLENQLQKNKEKLAQVRIDIRKTRDEIQVRIEEKANLGVEEIESLRSRKEEQENNLLDLENRLVNLTAKKEEAIRLFNKYQRIVGEQEFKLTKVQLEHDDNLEDIRSLAELMEFEKHLPFFEHYDSNQNNSDYSFVSWRQSVEEYKSLVEKTKIQLEEVERLNGEKGIYENSLGTIRMLIDECQKKIDDTQEQYENRLTQLRENIVSWKLASLNLQVSNDLEDKLLMNLEDVYEEVSKEEYLNPLIEHYEGICNEIKRELMLVDHKISMEKDAVLKLDQELKKLIETPEIEPDFVINKRDSWAVLSGKGIEYIPFYEAFEFKSGVGTEQQVMIQNALYESGILSSVIVAKEEVEVASEITTVLTYGSEKQHNLSEVLISADPRLEVLLRGISFEFHEDGFVLDNGSFKNSFVMGLSSLYDENVFIGKSAREVYRQKKIQAIQQEIDKCNHFGSLVLNKETLDKQLQDTAIDFHAFPLINDLEGYLKDIRQQQEKISLVLFPQRDELSNKIAALEESMKQLKAMIQKAVNYSNLKLDLETYKNELSNINEYFSALVKLESNYKEIHYFKESISSYVGQVALQERVRDESHSDMVDVELAMEKVINRIKILVEQLENLGDKEILNRVQELSILINKTLPEKIENLTKSEVLLDKDIKDEEKRVQSKRDNQIPLEEMLSVAWEKAFKEQLLLGIYPIDETLNTIEEKAQFVLSKSGHRLDKGRANIGEAKRKLSRRFMDELTELPIYELELENRASEYVPVWVSENPAIIERLNYVKEQMTRDVVTLEVDEVRVSPGVAVERLTKRIADLEEEAHEKDRRLYQDILINSLGAEIRKKIQYVERWEKEMNNYMEHENIIKFRIRWVPKKADPNKEDEMDTRALVDALKKDSRWVDIDKIAKHFRTKIEYAKDRFAKDGEMTLQEIMKKVLDYRSWFEFQIYFTKKGDKEKPLNRNTYGELSGGQRVLAMVTPVLAALYAKYSEGREDAPRIFTLDEAFARVDDENIKIMFDYIYKLGFNYILNSQSLWGTFETVPSLNIYELSRPDNRPFVAIQSYYWNGHKRERIGDEWFAQERESAATLEPVE</sequence>
<dbReference type="Proteomes" id="UP000307756">
    <property type="component" value="Unassembled WGS sequence"/>
</dbReference>
<keyword evidence="3" id="KW-1185">Reference proteome</keyword>
<accession>A0A4U1DB43</accession>
<dbReference type="NCBIfam" id="TIGR02680">
    <property type="entry name" value="TIGR02680 family protein"/>
    <property type="match status" value="1"/>
</dbReference>
<dbReference type="RefSeq" id="WP_136830173.1">
    <property type="nucleotide sequence ID" value="NZ_SWBM01000001.1"/>
</dbReference>
<keyword evidence="1" id="KW-0175">Coiled coil</keyword>
<dbReference type="EMBL" id="SWBM01000001">
    <property type="protein sequence ID" value="TKC19263.1"/>
    <property type="molecule type" value="Genomic_DNA"/>
</dbReference>
<evidence type="ECO:0000256" key="1">
    <source>
        <dbReference type="SAM" id="Coils"/>
    </source>
</evidence>
<name>A0A4U1DB43_9BACI</name>
<proteinExistence type="predicted"/>
<protein>
    <submittedName>
        <fullName evidence="2">TIGR02680 family protein</fullName>
    </submittedName>
</protein>
<dbReference type="Pfam" id="PF13558">
    <property type="entry name" value="SbcC_Walker_B"/>
    <property type="match status" value="1"/>
</dbReference>